<name>A0A6C0KUU0_9ZZZZ</name>
<accession>A0A6C0KUU0</accession>
<protein>
    <submittedName>
        <fullName evidence="1">Uncharacterized protein</fullName>
    </submittedName>
</protein>
<reference evidence="1" key="1">
    <citation type="journal article" date="2020" name="Nature">
        <title>Giant virus diversity and host interactions through global metagenomics.</title>
        <authorList>
            <person name="Schulz F."/>
            <person name="Roux S."/>
            <person name="Paez-Espino D."/>
            <person name="Jungbluth S."/>
            <person name="Walsh D.A."/>
            <person name="Denef V.J."/>
            <person name="McMahon K.D."/>
            <person name="Konstantinidis K.T."/>
            <person name="Eloe-Fadrosh E.A."/>
            <person name="Kyrpides N.C."/>
            <person name="Woyke T."/>
        </authorList>
    </citation>
    <scope>NUCLEOTIDE SEQUENCE</scope>
    <source>
        <strain evidence="1">GVMAG-S-3300013014-136</strain>
    </source>
</reference>
<evidence type="ECO:0000313" key="1">
    <source>
        <dbReference type="EMBL" id="QHU20234.1"/>
    </source>
</evidence>
<proteinExistence type="predicted"/>
<organism evidence="1">
    <name type="scientific">viral metagenome</name>
    <dbReference type="NCBI Taxonomy" id="1070528"/>
    <lineage>
        <taxon>unclassified sequences</taxon>
        <taxon>metagenomes</taxon>
        <taxon>organismal metagenomes</taxon>
    </lineage>
</organism>
<dbReference type="EMBL" id="MN740964">
    <property type="protein sequence ID" value="QHU20234.1"/>
    <property type="molecule type" value="Genomic_DNA"/>
</dbReference>
<sequence>MASSVSYKSVKECSDRQRQIFIITIRPPIKGAIIFDNHYCHYLPPKKIIYSLTYLQMTNEADKTELLKFIIQNNTSFDDMCNELFIYFDFEDSLQKLFDNTLQAFQSFNLKKTVYLECALLEHDILTRYGKYFTNYKFVHYHSSNLIPKIPAGQYTKKSASQLMHTVVLTRASNNRLACQPWFKKFLSRVFSCGVYRLIQKSGTCFLNAVVNGILLSERARNLFLEKMSDFVSKHPETKPYISRPLTHSDMTSCRYVSGTFYDEVQYLYRLLYNSLCKSIRPFPRVGYTEREDVFELASQEYFSSNISGNGGFGLGTILFFLLGSRINFLLALEDENDLIFVNPKNILNNIDVSFDTDTLYSNTYFLPLKMNKSKRRFEREVVIYIPRKWTKETNIKKIESFNYVPTMGTVNYEVSNLSSKESIGHIVTLFLCDGVPKVYDSAENFIVEANWLGDEKHFVESYQDHSKLYYSSEINLHNFKFIFLVFTGETIKEKTCFELSAELEGTPLQKEYRWDVPVHRLYKNGHFTPYFYKLIELKLPIGDHFFDSMKNPLAGRVNDNYEVVKLILESYPDKKFTKYPDLAQVIFQIEIPEDQLEYSGITIKDYNQLKTIYKDLISYNVKADISDEIIEEAIKNGDLDIITSVRAIS</sequence>
<dbReference type="AlphaFoldDB" id="A0A6C0KUU0"/>